<keyword evidence="3" id="KW-1185">Reference proteome</keyword>
<organism evidence="2 3">
    <name type="scientific">Zingiber officinale</name>
    <name type="common">Ginger</name>
    <name type="synonym">Amomum zingiber</name>
    <dbReference type="NCBI Taxonomy" id="94328"/>
    <lineage>
        <taxon>Eukaryota</taxon>
        <taxon>Viridiplantae</taxon>
        <taxon>Streptophyta</taxon>
        <taxon>Embryophyta</taxon>
        <taxon>Tracheophyta</taxon>
        <taxon>Spermatophyta</taxon>
        <taxon>Magnoliopsida</taxon>
        <taxon>Liliopsida</taxon>
        <taxon>Zingiberales</taxon>
        <taxon>Zingiberaceae</taxon>
        <taxon>Zingiber</taxon>
    </lineage>
</organism>
<name>A0A8J5ENB1_ZINOF</name>
<dbReference type="AlphaFoldDB" id="A0A8J5ENB1"/>
<proteinExistence type="predicted"/>
<evidence type="ECO:0000313" key="2">
    <source>
        <dbReference type="EMBL" id="KAG6469905.1"/>
    </source>
</evidence>
<dbReference type="EMBL" id="JACMSC010000021">
    <property type="protein sequence ID" value="KAG6469905.1"/>
    <property type="molecule type" value="Genomic_DNA"/>
</dbReference>
<protein>
    <submittedName>
        <fullName evidence="2">Uncharacterized protein</fullName>
    </submittedName>
</protein>
<reference evidence="2 3" key="1">
    <citation type="submission" date="2020-08" db="EMBL/GenBank/DDBJ databases">
        <title>Plant Genome Project.</title>
        <authorList>
            <person name="Zhang R.-G."/>
        </authorList>
    </citation>
    <scope>NUCLEOTIDE SEQUENCE [LARGE SCALE GENOMIC DNA]</scope>
    <source>
        <tissue evidence="2">Rhizome</tissue>
    </source>
</reference>
<comment type="caution">
    <text evidence="2">The sequence shown here is derived from an EMBL/GenBank/DDBJ whole genome shotgun (WGS) entry which is preliminary data.</text>
</comment>
<evidence type="ECO:0000313" key="3">
    <source>
        <dbReference type="Proteomes" id="UP000734854"/>
    </source>
</evidence>
<gene>
    <name evidence="2" type="ORF">ZIOFF_070838</name>
</gene>
<dbReference type="Proteomes" id="UP000734854">
    <property type="component" value="Unassembled WGS sequence"/>
</dbReference>
<feature type="region of interest" description="Disordered" evidence="1">
    <location>
        <begin position="127"/>
        <end position="154"/>
    </location>
</feature>
<sequence length="154" mass="17278">MTTAAFTLFLRPQPEQGDDLGVAAKITRGQVASVDLGKLVRVRGKILTIRLPHLFILYAFRQVLDINVTLNMFQCIIHFIKPVHGTVHMSFKHLITEWLASLEWSLIYTMRWIDAIIARDEGPVPDAIIARDPTADPEDEAEPDSSNRFVAPGS</sequence>
<accession>A0A8J5ENB1</accession>
<evidence type="ECO:0000256" key="1">
    <source>
        <dbReference type="SAM" id="MobiDB-lite"/>
    </source>
</evidence>